<name>A0ABW2YDH6_9GAMM</name>
<dbReference type="RefSeq" id="WP_386822117.1">
    <property type="nucleotide sequence ID" value="NZ_JBHTIF010000001.1"/>
</dbReference>
<reference evidence="3" key="1">
    <citation type="journal article" date="2019" name="Int. J. Syst. Evol. Microbiol.">
        <title>The Global Catalogue of Microorganisms (GCM) 10K type strain sequencing project: providing services to taxonomists for standard genome sequencing and annotation.</title>
        <authorList>
            <consortium name="The Broad Institute Genomics Platform"/>
            <consortium name="The Broad Institute Genome Sequencing Center for Infectious Disease"/>
            <person name="Wu L."/>
            <person name="Ma J."/>
        </authorList>
    </citation>
    <scope>NUCLEOTIDE SEQUENCE [LARGE SCALE GENOMIC DNA]</scope>
    <source>
        <strain evidence="3">CCUG 55585</strain>
    </source>
</reference>
<keyword evidence="1" id="KW-1133">Transmembrane helix</keyword>
<proteinExistence type="predicted"/>
<evidence type="ECO:0000313" key="2">
    <source>
        <dbReference type="EMBL" id="MFD0724459.1"/>
    </source>
</evidence>
<protein>
    <submittedName>
        <fullName evidence="2">Uncharacterized protein</fullName>
    </submittedName>
</protein>
<evidence type="ECO:0000256" key="1">
    <source>
        <dbReference type="SAM" id="Phobius"/>
    </source>
</evidence>
<accession>A0ABW2YDH6</accession>
<gene>
    <name evidence="2" type="ORF">ACFQ0E_02485</name>
</gene>
<dbReference type="EMBL" id="JBHTIF010000001">
    <property type="protein sequence ID" value="MFD0724459.1"/>
    <property type="molecule type" value="Genomic_DNA"/>
</dbReference>
<comment type="caution">
    <text evidence="2">The sequence shown here is derived from an EMBL/GenBank/DDBJ whole genome shotgun (WGS) entry which is preliminary data.</text>
</comment>
<keyword evidence="3" id="KW-1185">Reference proteome</keyword>
<sequence>MSPSQHAITDDDAPASLAQRARAHSLRMLKGLVPPASVIALAHTDETVADEHFAAALLVIVGLAFSLVVS</sequence>
<dbReference type="Proteomes" id="UP001597110">
    <property type="component" value="Unassembled WGS sequence"/>
</dbReference>
<feature type="transmembrane region" description="Helical" evidence="1">
    <location>
        <begin position="52"/>
        <end position="69"/>
    </location>
</feature>
<keyword evidence="1" id="KW-0472">Membrane</keyword>
<evidence type="ECO:0000313" key="3">
    <source>
        <dbReference type="Proteomes" id="UP001597110"/>
    </source>
</evidence>
<organism evidence="2 3">
    <name type="scientific">Lysobacter brunescens</name>
    <dbReference type="NCBI Taxonomy" id="262323"/>
    <lineage>
        <taxon>Bacteria</taxon>
        <taxon>Pseudomonadati</taxon>
        <taxon>Pseudomonadota</taxon>
        <taxon>Gammaproteobacteria</taxon>
        <taxon>Lysobacterales</taxon>
        <taxon>Lysobacteraceae</taxon>
        <taxon>Lysobacter</taxon>
    </lineage>
</organism>
<keyword evidence="1" id="KW-0812">Transmembrane</keyword>